<dbReference type="Proteomes" id="UP000232587">
    <property type="component" value="Unassembled WGS sequence"/>
</dbReference>
<sequence>MIKRANPVDQAQPGQRLEELIGLVERALALAGDMQMHRTAAALEDALVQAERAANTSK</sequence>
<evidence type="ECO:0000313" key="2">
    <source>
        <dbReference type="Proteomes" id="UP000232587"/>
    </source>
</evidence>
<keyword evidence="2" id="KW-1185">Reference proteome</keyword>
<name>A0A2N0I4A9_9SPHN</name>
<evidence type="ECO:0000313" key="1">
    <source>
        <dbReference type="EMBL" id="PKB26018.1"/>
    </source>
</evidence>
<dbReference type="EMBL" id="PHUF01000001">
    <property type="protein sequence ID" value="PKB26018.1"/>
    <property type="molecule type" value="Genomic_DNA"/>
</dbReference>
<gene>
    <name evidence="1" type="ORF">B0I00_0001</name>
</gene>
<comment type="caution">
    <text evidence="1">The sequence shown here is derived from an EMBL/GenBank/DDBJ whole genome shotgun (WGS) entry which is preliminary data.</text>
</comment>
<proteinExistence type="predicted"/>
<protein>
    <submittedName>
        <fullName evidence="1">Uncharacterized protein</fullName>
    </submittedName>
</protein>
<reference evidence="1 2" key="1">
    <citation type="submission" date="2017-11" db="EMBL/GenBank/DDBJ databases">
        <title>Genomic Encyclopedia of Type Strains, Phase III (KMG-III): the genomes of soil and plant-associated and newly described type strains.</title>
        <authorList>
            <person name="Whitman W."/>
        </authorList>
    </citation>
    <scope>NUCLEOTIDE SEQUENCE [LARGE SCALE GENOMIC DNA]</scope>
    <source>
        <strain evidence="1 2">CGMCC 1.12274</strain>
    </source>
</reference>
<accession>A0A2N0I4A9</accession>
<organism evidence="1 2">
    <name type="scientific">Novosphingobium kunmingense</name>
    <dbReference type="NCBI Taxonomy" id="1211806"/>
    <lineage>
        <taxon>Bacteria</taxon>
        <taxon>Pseudomonadati</taxon>
        <taxon>Pseudomonadota</taxon>
        <taxon>Alphaproteobacteria</taxon>
        <taxon>Sphingomonadales</taxon>
        <taxon>Sphingomonadaceae</taxon>
        <taxon>Novosphingobium</taxon>
    </lineage>
</organism>
<dbReference type="AlphaFoldDB" id="A0A2N0I4A9"/>